<protein>
    <submittedName>
        <fullName evidence="1">Uncharacterized protein</fullName>
    </submittedName>
</protein>
<keyword evidence="2" id="KW-1185">Reference proteome</keyword>
<organism evidence="1 2">
    <name type="scientific">Thermogemmatispora tikiterensis</name>
    <dbReference type="NCBI Taxonomy" id="1825093"/>
    <lineage>
        <taxon>Bacteria</taxon>
        <taxon>Bacillati</taxon>
        <taxon>Chloroflexota</taxon>
        <taxon>Ktedonobacteria</taxon>
        <taxon>Thermogemmatisporales</taxon>
        <taxon>Thermogemmatisporaceae</taxon>
        <taxon>Thermogemmatispora</taxon>
    </lineage>
</organism>
<gene>
    <name evidence="1" type="ORF">A4R35_15310</name>
</gene>
<accession>A0A328VS55</accession>
<comment type="caution">
    <text evidence="1">The sequence shown here is derived from an EMBL/GenBank/DDBJ whole genome shotgun (WGS) entry which is preliminary data.</text>
</comment>
<dbReference type="EMBL" id="MCIF01000002">
    <property type="protein sequence ID" value="RAQ96905.1"/>
    <property type="molecule type" value="Genomic_DNA"/>
</dbReference>
<proteinExistence type="predicted"/>
<dbReference type="AlphaFoldDB" id="A0A328VS55"/>
<name>A0A328VS55_9CHLR</name>
<dbReference type="Proteomes" id="UP000248706">
    <property type="component" value="Unassembled WGS sequence"/>
</dbReference>
<sequence length="67" mass="6962">MILAWHALAGRSLQLQAGEPGAPGSVATEMALPPANSPVRCSPEGAEPWRLGDQEAVVPCHHQPAKA</sequence>
<evidence type="ECO:0000313" key="1">
    <source>
        <dbReference type="EMBL" id="RAQ96905.1"/>
    </source>
</evidence>
<reference evidence="1 2" key="1">
    <citation type="submission" date="2016-08" db="EMBL/GenBank/DDBJ databases">
        <title>Analysis of Carbohydrate Active Enzymes in Thermogemmatispora T81 Reveals Carbohydrate Degradation Ability.</title>
        <authorList>
            <person name="Tomazini A."/>
            <person name="Lal S."/>
            <person name="Stott M."/>
            <person name="Henrissat B."/>
            <person name="Polikarpov I."/>
            <person name="Sparling R."/>
            <person name="Levin D.B."/>
        </authorList>
    </citation>
    <scope>NUCLEOTIDE SEQUENCE [LARGE SCALE GENOMIC DNA]</scope>
    <source>
        <strain evidence="1 2">T81</strain>
    </source>
</reference>
<evidence type="ECO:0000313" key="2">
    <source>
        <dbReference type="Proteomes" id="UP000248706"/>
    </source>
</evidence>